<dbReference type="InterPro" id="IPR036312">
    <property type="entry name" value="Bifun_inhib/LTP/seed_sf"/>
</dbReference>
<dbReference type="Pfam" id="PF00234">
    <property type="entry name" value="Tryp_alpha_amyl"/>
    <property type="match status" value="1"/>
</dbReference>
<feature type="signal peptide" evidence="5">
    <location>
        <begin position="1"/>
        <end position="26"/>
    </location>
</feature>
<proteinExistence type="inferred from homology"/>
<dbReference type="STRING" id="3880.G7KX54"/>
<dbReference type="PANTHER" id="PTHR33076">
    <property type="entry name" value="NON-SPECIFIC LIPID-TRANSFER PROTEIN 2-RELATED"/>
    <property type="match status" value="1"/>
</dbReference>
<protein>
    <recommendedName>
        <fullName evidence="4">Non-specific lipid-transfer protein</fullName>
    </recommendedName>
</protein>
<dbReference type="OrthoDB" id="1373057at2759"/>
<gene>
    <name evidence="8" type="primary">11428691</name>
    <name evidence="7" type="ordered locus">MTR_7g072930</name>
</gene>
<accession>G7KX54</accession>
<dbReference type="Proteomes" id="UP000002051">
    <property type="component" value="Unassembled WGS sequence"/>
</dbReference>
<reference evidence="7 9" key="2">
    <citation type="journal article" date="2014" name="BMC Genomics">
        <title>An improved genome release (version Mt4.0) for the model legume Medicago truncatula.</title>
        <authorList>
            <person name="Tang H."/>
            <person name="Krishnakumar V."/>
            <person name="Bidwell S."/>
            <person name="Rosen B."/>
            <person name="Chan A."/>
            <person name="Zhou S."/>
            <person name="Gentzbittel L."/>
            <person name="Childs K.L."/>
            <person name="Yandell M."/>
            <person name="Gundlach H."/>
            <person name="Mayer K.F."/>
            <person name="Schwartz D.C."/>
            <person name="Town C.D."/>
        </authorList>
    </citation>
    <scope>GENOME REANNOTATION</scope>
    <source>
        <strain evidence="8 9">cv. Jemalong A17</strain>
    </source>
</reference>
<reference evidence="8" key="3">
    <citation type="submission" date="2015-04" db="UniProtKB">
        <authorList>
            <consortium name="EnsemblPlants"/>
        </authorList>
    </citation>
    <scope>IDENTIFICATION</scope>
    <source>
        <strain evidence="8">cv. Jemalong A17</strain>
    </source>
</reference>
<feature type="domain" description="Bifunctional inhibitor/plant lipid transfer protein/seed storage helical" evidence="6">
    <location>
        <begin position="30"/>
        <end position="115"/>
    </location>
</feature>
<keyword evidence="2 5" id="KW-0732">Signal</keyword>
<accession>A0A0C3W864</accession>
<evidence type="ECO:0000256" key="2">
    <source>
        <dbReference type="ARBA" id="ARBA00022729"/>
    </source>
</evidence>
<dbReference type="AlphaFoldDB" id="G7KX54"/>
<keyword evidence="9" id="KW-1185">Reference proteome</keyword>
<evidence type="ECO:0000313" key="7">
    <source>
        <dbReference type="EMBL" id="AES79814.2"/>
    </source>
</evidence>
<dbReference type="GO" id="GO:0006869">
    <property type="term" value="P:lipid transport"/>
    <property type="evidence" value="ECO:0007669"/>
    <property type="project" value="InterPro"/>
</dbReference>
<name>G7KX54_MEDTR</name>
<keyword evidence="4" id="KW-0813">Transport</keyword>
<feature type="chain" id="PRO_5014573888" description="Non-specific lipid-transfer protein" evidence="5">
    <location>
        <begin position="27"/>
        <end position="149"/>
    </location>
</feature>
<reference evidence="7 9" key="1">
    <citation type="journal article" date="2011" name="Nature">
        <title>The Medicago genome provides insight into the evolution of rhizobial symbioses.</title>
        <authorList>
            <person name="Young N.D."/>
            <person name="Debelle F."/>
            <person name="Oldroyd G.E."/>
            <person name="Geurts R."/>
            <person name="Cannon S.B."/>
            <person name="Udvardi M.K."/>
            <person name="Benedito V.A."/>
            <person name="Mayer K.F."/>
            <person name="Gouzy J."/>
            <person name="Schoof H."/>
            <person name="Van de Peer Y."/>
            <person name="Proost S."/>
            <person name="Cook D.R."/>
            <person name="Meyers B.C."/>
            <person name="Spannagl M."/>
            <person name="Cheung F."/>
            <person name="De Mita S."/>
            <person name="Krishnakumar V."/>
            <person name="Gundlach H."/>
            <person name="Zhou S."/>
            <person name="Mudge J."/>
            <person name="Bharti A.K."/>
            <person name="Murray J.D."/>
            <person name="Naoumkina M.A."/>
            <person name="Rosen B."/>
            <person name="Silverstein K.A."/>
            <person name="Tang H."/>
            <person name="Rombauts S."/>
            <person name="Zhao P.X."/>
            <person name="Zhou P."/>
            <person name="Barbe V."/>
            <person name="Bardou P."/>
            <person name="Bechner M."/>
            <person name="Bellec A."/>
            <person name="Berger A."/>
            <person name="Berges H."/>
            <person name="Bidwell S."/>
            <person name="Bisseling T."/>
            <person name="Choisne N."/>
            <person name="Couloux A."/>
            <person name="Denny R."/>
            <person name="Deshpande S."/>
            <person name="Dai X."/>
            <person name="Doyle J.J."/>
            <person name="Dudez A.M."/>
            <person name="Farmer A.D."/>
            <person name="Fouteau S."/>
            <person name="Franken C."/>
            <person name="Gibelin C."/>
            <person name="Gish J."/>
            <person name="Goldstein S."/>
            <person name="Gonzalez A.J."/>
            <person name="Green P.J."/>
            <person name="Hallab A."/>
            <person name="Hartog M."/>
            <person name="Hua A."/>
            <person name="Humphray S.J."/>
            <person name="Jeong D.H."/>
            <person name="Jing Y."/>
            <person name="Jocker A."/>
            <person name="Kenton S.M."/>
            <person name="Kim D.J."/>
            <person name="Klee K."/>
            <person name="Lai H."/>
            <person name="Lang C."/>
            <person name="Lin S."/>
            <person name="Macmil S.L."/>
            <person name="Magdelenat G."/>
            <person name="Matthews L."/>
            <person name="McCorrison J."/>
            <person name="Monaghan E.L."/>
            <person name="Mun J.H."/>
            <person name="Najar F.Z."/>
            <person name="Nicholson C."/>
            <person name="Noirot C."/>
            <person name="O'Bleness M."/>
            <person name="Paule C.R."/>
            <person name="Poulain J."/>
            <person name="Prion F."/>
            <person name="Qin B."/>
            <person name="Qu C."/>
            <person name="Retzel E.F."/>
            <person name="Riddle C."/>
            <person name="Sallet E."/>
            <person name="Samain S."/>
            <person name="Samson N."/>
            <person name="Sanders I."/>
            <person name="Saurat O."/>
            <person name="Scarpelli C."/>
            <person name="Schiex T."/>
            <person name="Segurens B."/>
            <person name="Severin A.J."/>
            <person name="Sherrier D.J."/>
            <person name="Shi R."/>
            <person name="Sims S."/>
            <person name="Singer S.R."/>
            <person name="Sinharoy S."/>
            <person name="Sterck L."/>
            <person name="Viollet A."/>
            <person name="Wang B.B."/>
            <person name="Wang K."/>
            <person name="Wang M."/>
            <person name="Wang X."/>
            <person name="Warfsmann J."/>
            <person name="Weissenbach J."/>
            <person name="White D.D."/>
            <person name="White J.D."/>
            <person name="Wiley G.B."/>
            <person name="Wincker P."/>
            <person name="Xing Y."/>
            <person name="Yang L."/>
            <person name="Yao Z."/>
            <person name="Ying F."/>
            <person name="Zhai J."/>
            <person name="Zhou L."/>
            <person name="Zuber A."/>
            <person name="Denarie J."/>
            <person name="Dixon R.A."/>
            <person name="May G.D."/>
            <person name="Schwartz D.C."/>
            <person name="Rogers J."/>
            <person name="Quetier F."/>
            <person name="Town C.D."/>
            <person name="Roe B.A."/>
        </authorList>
    </citation>
    <scope>NUCLEOTIDE SEQUENCE [LARGE SCALE GENOMIC DNA]</scope>
    <source>
        <strain evidence="7">A17</strain>
        <strain evidence="8 9">cv. Jemalong A17</strain>
    </source>
</reference>
<evidence type="ECO:0000313" key="9">
    <source>
        <dbReference type="Proteomes" id="UP000002051"/>
    </source>
</evidence>
<dbReference type="GO" id="GO:0008289">
    <property type="term" value="F:lipid binding"/>
    <property type="evidence" value="ECO:0007669"/>
    <property type="project" value="UniProtKB-KW"/>
</dbReference>
<evidence type="ECO:0000256" key="4">
    <source>
        <dbReference type="RuleBase" id="RU000628"/>
    </source>
</evidence>
<evidence type="ECO:0000259" key="6">
    <source>
        <dbReference type="SMART" id="SM00499"/>
    </source>
</evidence>
<dbReference type="HOGENOM" id="CLU_128423_0_0_1"/>
<keyword evidence="3" id="KW-1015">Disulfide bond</keyword>
<dbReference type="SMART" id="SM00499">
    <property type="entry name" value="AAI"/>
    <property type="match status" value="1"/>
</dbReference>
<dbReference type="Gene3D" id="1.10.110.10">
    <property type="entry name" value="Plant lipid-transfer and hydrophobic proteins"/>
    <property type="match status" value="1"/>
</dbReference>
<dbReference type="eggNOG" id="ENOG502S4CI">
    <property type="taxonomic scope" value="Eukaryota"/>
</dbReference>
<evidence type="ECO:0000256" key="5">
    <source>
        <dbReference type="SAM" id="SignalP"/>
    </source>
</evidence>
<dbReference type="KEGG" id="mtr:11428691"/>
<dbReference type="SUPFAM" id="SSF47699">
    <property type="entry name" value="Bifunctional inhibitor/lipid-transfer protein/seed storage 2S albumin"/>
    <property type="match status" value="1"/>
</dbReference>
<dbReference type="InterPro" id="IPR016140">
    <property type="entry name" value="Bifunc_inhib/LTP/seed_store"/>
</dbReference>
<organism evidence="7 9">
    <name type="scientific">Medicago truncatula</name>
    <name type="common">Barrel medic</name>
    <name type="synonym">Medicago tribuloides</name>
    <dbReference type="NCBI Taxonomy" id="3880"/>
    <lineage>
        <taxon>Eukaryota</taxon>
        <taxon>Viridiplantae</taxon>
        <taxon>Streptophyta</taxon>
        <taxon>Embryophyta</taxon>
        <taxon>Tracheophyta</taxon>
        <taxon>Spermatophyta</taxon>
        <taxon>Magnoliopsida</taxon>
        <taxon>eudicotyledons</taxon>
        <taxon>Gunneridae</taxon>
        <taxon>Pentapetalae</taxon>
        <taxon>rosids</taxon>
        <taxon>fabids</taxon>
        <taxon>Fabales</taxon>
        <taxon>Fabaceae</taxon>
        <taxon>Papilionoideae</taxon>
        <taxon>50 kb inversion clade</taxon>
        <taxon>NPAAA clade</taxon>
        <taxon>Hologalegina</taxon>
        <taxon>IRL clade</taxon>
        <taxon>Trifolieae</taxon>
        <taxon>Medicago</taxon>
    </lineage>
</organism>
<evidence type="ECO:0000313" key="8">
    <source>
        <dbReference type="EnsemblPlants" id="AES79814"/>
    </source>
</evidence>
<dbReference type="InterPro" id="IPR000528">
    <property type="entry name" value="Plant_nsLTP"/>
</dbReference>
<dbReference type="PaxDb" id="3880-AES79814"/>
<dbReference type="CDD" id="cd01960">
    <property type="entry name" value="nsLTP1"/>
    <property type="match status" value="1"/>
</dbReference>
<evidence type="ECO:0000256" key="1">
    <source>
        <dbReference type="ARBA" id="ARBA00009748"/>
    </source>
</evidence>
<dbReference type="EnsemblPlants" id="AES79814">
    <property type="protein sequence ID" value="AES79814"/>
    <property type="gene ID" value="MTR_7g072930"/>
</dbReference>
<comment type="similarity">
    <text evidence="1 4">Belongs to the plant LTP family.</text>
</comment>
<dbReference type="EMBL" id="CM001223">
    <property type="protein sequence ID" value="AES79814.2"/>
    <property type="molecule type" value="Genomic_DNA"/>
</dbReference>
<comment type="function">
    <text evidence="4">Plant non-specific lipid-transfer proteins transfer phospholipids as well as galactolipids across membranes. May play a role in wax or cutin deposition in the cell walls of expanding epidermal cells and certain secretory tissues.</text>
</comment>
<sequence length="149" mass="16167">MATSMFVKVTCLTVICLVLGISMTNAALSCPQVQLTVVPCLGYLRNPGPSVPAPCCNGLRGLNNQAKTTPERQSVCRCLKTTAQSLSGLNVPALATLPKKCGVNLPYKISTAIDCNTYVHLSLNQPSFLISYTLYILLRKFPHYFQNSL</sequence>
<evidence type="ECO:0000256" key="3">
    <source>
        <dbReference type="ARBA" id="ARBA00023157"/>
    </source>
</evidence>
<keyword evidence="4" id="KW-0446">Lipid-binding</keyword>
<dbReference type="PRINTS" id="PR00382">
    <property type="entry name" value="LIPIDTRNSFER"/>
</dbReference>